<gene>
    <name evidence="1" type="ORF">TWF696_003749</name>
</gene>
<comment type="caution">
    <text evidence="1">The sequence shown here is derived from an EMBL/GenBank/DDBJ whole genome shotgun (WGS) entry which is preliminary data.</text>
</comment>
<evidence type="ECO:0000313" key="1">
    <source>
        <dbReference type="EMBL" id="KAK6354607.1"/>
    </source>
</evidence>
<organism evidence="1 2">
    <name type="scientific">Orbilia brochopaga</name>
    <dbReference type="NCBI Taxonomy" id="3140254"/>
    <lineage>
        <taxon>Eukaryota</taxon>
        <taxon>Fungi</taxon>
        <taxon>Dikarya</taxon>
        <taxon>Ascomycota</taxon>
        <taxon>Pezizomycotina</taxon>
        <taxon>Orbiliomycetes</taxon>
        <taxon>Orbiliales</taxon>
        <taxon>Orbiliaceae</taxon>
        <taxon>Orbilia</taxon>
    </lineage>
</organism>
<proteinExistence type="predicted"/>
<dbReference type="Proteomes" id="UP001375240">
    <property type="component" value="Unassembled WGS sequence"/>
</dbReference>
<dbReference type="AlphaFoldDB" id="A0AAV9V423"/>
<name>A0AAV9V423_9PEZI</name>
<accession>A0AAV9V423</accession>
<dbReference type="EMBL" id="JAVHNQ010000002">
    <property type="protein sequence ID" value="KAK6354607.1"/>
    <property type="molecule type" value="Genomic_DNA"/>
</dbReference>
<keyword evidence="2" id="KW-1185">Reference proteome</keyword>
<protein>
    <submittedName>
        <fullName evidence="1">Uncharacterized protein</fullName>
    </submittedName>
</protein>
<reference evidence="1 2" key="1">
    <citation type="submission" date="2019-10" db="EMBL/GenBank/DDBJ databases">
        <authorList>
            <person name="Palmer J.M."/>
        </authorList>
    </citation>
    <scope>NUCLEOTIDE SEQUENCE [LARGE SCALE GENOMIC DNA]</scope>
    <source>
        <strain evidence="1 2">TWF696</strain>
    </source>
</reference>
<sequence>MPCKVNCGRIMRHIARRYGDGLCVHEPTTLPVGFHKRRFKIRWASLVDRRRRRNQLPRRRQPWEKLTAEDIGVAVHDGSAAGVVPPTLIERIRAANGRQK</sequence>
<evidence type="ECO:0000313" key="2">
    <source>
        <dbReference type="Proteomes" id="UP001375240"/>
    </source>
</evidence>